<evidence type="ECO:0000313" key="3">
    <source>
        <dbReference type="Proteomes" id="UP000298138"/>
    </source>
</evidence>
<evidence type="ECO:0000313" key="2">
    <source>
        <dbReference type="EMBL" id="TGZ78683.1"/>
    </source>
</evidence>
<name>A0A4S2MNN6_9PEZI</name>
<proteinExistence type="predicted"/>
<organism evidence="2 3">
    <name type="scientific">Ascodesmis nigricans</name>
    <dbReference type="NCBI Taxonomy" id="341454"/>
    <lineage>
        <taxon>Eukaryota</taxon>
        <taxon>Fungi</taxon>
        <taxon>Dikarya</taxon>
        <taxon>Ascomycota</taxon>
        <taxon>Pezizomycotina</taxon>
        <taxon>Pezizomycetes</taxon>
        <taxon>Pezizales</taxon>
        <taxon>Ascodesmidaceae</taxon>
        <taxon>Ascodesmis</taxon>
    </lineage>
</organism>
<reference evidence="2 3" key="1">
    <citation type="submission" date="2019-04" db="EMBL/GenBank/DDBJ databases">
        <title>Comparative genomics and transcriptomics to analyze fruiting body development in filamentous ascomycetes.</title>
        <authorList>
            <consortium name="DOE Joint Genome Institute"/>
            <person name="Lutkenhaus R."/>
            <person name="Traeger S."/>
            <person name="Breuer J."/>
            <person name="Kuo A."/>
            <person name="Lipzen A."/>
            <person name="Pangilinan J."/>
            <person name="Dilworth D."/>
            <person name="Sandor L."/>
            <person name="Poggeler S."/>
            <person name="Barry K."/>
            <person name="Grigoriev I.V."/>
            <person name="Nowrousian M."/>
        </authorList>
    </citation>
    <scope>NUCLEOTIDE SEQUENCE [LARGE SCALE GENOMIC DNA]</scope>
    <source>
        <strain evidence="2 3">CBS 389.68</strain>
    </source>
</reference>
<dbReference type="Proteomes" id="UP000298138">
    <property type="component" value="Unassembled WGS sequence"/>
</dbReference>
<dbReference type="EMBL" id="ML220139">
    <property type="protein sequence ID" value="TGZ78683.1"/>
    <property type="molecule type" value="Genomic_DNA"/>
</dbReference>
<evidence type="ECO:0000256" key="1">
    <source>
        <dbReference type="SAM" id="MobiDB-lite"/>
    </source>
</evidence>
<feature type="compositionally biased region" description="Basic residues" evidence="1">
    <location>
        <begin position="1"/>
        <end position="18"/>
    </location>
</feature>
<dbReference type="InParanoid" id="A0A4S2MNN6"/>
<dbReference type="AlphaFoldDB" id="A0A4S2MNN6"/>
<protein>
    <submittedName>
        <fullName evidence="2">Uncharacterized protein</fullName>
    </submittedName>
</protein>
<gene>
    <name evidence="2" type="ORF">EX30DRAFT_133936</name>
</gene>
<feature type="region of interest" description="Disordered" evidence="1">
    <location>
        <begin position="1"/>
        <end position="35"/>
    </location>
</feature>
<accession>A0A4S2MNN6</accession>
<sequence>MSSNLKHVRLKLLRRASPHSHTTTTRKQREQPQYYAQNASRPFWGQKRALLRCHISSRTPGGNDSERLCHRSQLPAHAQHLTHHRHRRSPARPITRFRSYCNSVTLNYRLEIMISIAPVASGSMMNHGYTGSSHTARLCLAVKIPSAVGFKNVTDGVP</sequence>
<keyword evidence="3" id="KW-1185">Reference proteome</keyword>